<dbReference type="EMBL" id="JAUKPO010000025">
    <property type="protein sequence ID" value="MDO1450044.1"/>
    <property type="molecule type" value="Genomic_DNA"/>
</dbReference>
<evidence type="ECO:0000256" key="4">
    <source>
        <dbReference type="ARBA" id="ARBA00023002"/>
    </source>
</evidence>
<dbReference type="Proteomes" id="UP001168528">
    <property type="component" value="Unassembled WGS sequence"/>
</dbReference>
<sequence length="412" mass="48151">MNPNPIVLSIPIFFILIGVELLVERFRHQKLYRLNDAITNISCGIGEQVTGVFMKLFVVAIYQFCYENYAFFQIPTNWLTGIILFVAVDFFYYWFHRYSHEINLFWGGHVVHHQSEEYNLSVALRQGWLQKVFSFAFYLPLAFIGFDTLLFVTVSSFVTLYQFWIHTKAIHKLGWLEYILNTPSHHRVHHGVNPKYIDKNHGGTFIIWDRMFGTFQEEEEEPIYGITKPLNSWNPVWANLQHFVDMLTLLKQVPNWKDKLKVLFMPPGWRPDYLGGRMAVSEVDRTLYKKYDTPVPHKLNYYVFFQYLFTVAGAAVFLFKAEQMPMAMKAISAILIVAAIVNCGALFELRKWVYVAEFARISCTVAFIWIVTNNYPAVLVVAIGLFLVSSIWLIKLRNLFFQPSMVQNRELA</sequence>
<evidence type="ECO:0000256" key="3">
    <source>
        <dbReference type="ARBA" id="ARBA00022989"/>
    </source>
</evidence>
<name>A0ABT8RD76_9BACT</name>
<dbReference type="PANTHER" id="PTHR21624">
    <property type="entry name" value="STEROL DESATURASE-RELATED PROTEIN"/>
    <property type="match status" value="1"/>
</dbReference>
<evidence type="ECO:0000256" key="6">
    <source>
        <dbReference type="ARBA" id="ARBA00023136"/>
    </source>
</evidence>
<evidence type="ECO:0000259" key="8">
    <source>
        <dbReference type="Pfam" id="PF04116"/>
    </source>
</evidence>
<protein>
    <submittedName>
        <fullName evidence="9">Sterol desaturase family protein</fullName>
        <ecNumber evidence="9">1.-.-.-</ecNumber>
    </submittedName>
</protein>
<organism evidence="9 10">
    <name type="scientific">Rhodocytophaga aerolata</name>
    <dbReference type="NCBI Taxonomy" id="455078"/>
    <lineage>
        <taxon>Bacteria</taxon>
        <taxon>Pseudomonadati</taxon>
        <taxon>Bacteroidota</taxon>
        <taxon>Cytophagia</taxon>
        <taxon>Cytophagales</taxon>
        <taxon>Rhodocytophagaceae</taxon>
        <taxon>Rhodocytophaga</taxon>
    </lineage>
</organism>
<feature type="transmembrane region" description="Helical" evidence="7">
    <location>
        <begin position="377"/>
        <end position="394"/>
    </location>
</feature>
<dbReference type="EC" id="1.-.-.-" evidence="9"/>
<evidence type="ECO:0000313" key="9">
    <source>
        <dbReference type="EMBL" id="MDO1450044.1"/>
    </source>
</evidence>
<keyword evidence="2 7" id="KW-0812">Transmembrane</keyword>
<dbReference type="GO" id="GO:0016491">
    <property type="term" value="F:oxidoreductase activity"/>
    <property type="evidence" value="ECO:0007669"/>
    <property type="project" value="UniProtKB-KW"/>
</dbReference>
<reference evidence="9" key="1">
    <citation type="submission" date="2023-07" db="EMBL/GenBank/DDBJ databases">
        <title>The genome sequence of Rhodocytophaga aerolata KACC 12507.</title>
        <authorList>
            <person name="Zhang X."/>
        </authorList>
    </citation>
    <scope>NUCLEOTIDE SEQUENCE</scope>
    <source>
        <strain evidence="9">KACC 12507</strain>
    </source>
</reference>
<keyword evidence="6 7" id="KW-0472">Membrane</keyword>
<dbReference type="Pfam" id="PF04116">
    <property type="entry name" value="FA_hydroxylase"/>
    <property type="match status" value="1"/>
</dbReference>
<dbReference type="RefSeq" id="WP_302040847.1">
    <property type="nucleotide sequence ID" value="NZ_JAUKPO010000025.1"/>
</dbReference>
<proteinExistence type="predicted"/>
<feature type="transmembrane region" description="Helical" evidence="7">
    <location>
        <begin position="352"/>
        <end position="371"/>
    </location>
</feature>
<keyword evidence="4 9" id="KW-0560">Oxidoreductase</keyword>
<keyword evidence="5" id="KW-0443">Lipid metabolism</keyword>
<evidence type="ECO:0000313" key="10">
    <source>
        <dbReference type="Proteomes" id="UP001168528"/>
    </source>
</evidence>
<dbReference type="InterPro" id="IPR051689">
    <property type="entry name" value="Sterol_desaturase/TMEM195"/>
</dbReference>
<accession>A0ABT8RD76</accession>
<feature type="transmembrane region" description="Helical" evidence="7">
    <location>
        <begin position="326"/>
        <end position="347"/>
    </location>
</feature>
<feature type="transmembrane region" description="Helical" evidence="7">
    <location>
        <begin position="6"/>
        <end position="23"/>
    </location>
</feature>
<keyword evidence="3 7" id="KW-1133">Transmembrane helix</keyword>
<evidence type="ECO:0000256" key="2">
    <source>
        <dbReference type="ARBA" id="ARBA00022692"/>
    </source>
</evidence>
<evidence type="ECO:0000256" key="5">
    <source>
        <dbReference type="ARBA" id="ARBA00023098"/>
    </source>
</evidence>
<dbReference type="PANTHER" id="PTHR21624:SF1">
    <property type="entry name" value="ALKYLGLYCEROL MONOOXYGENASE"/>
    <property type="match status" value="1"/>
</dbReference>
<feature type="transmembrane region" description="Helical" evidence="7">
    <location>
        <begin position="135"/>
        <end position="164"/>
    </location>
</feature>
<dbReference type="InterPro" id="IPR006694">
    <property type="entry name" value="Fatty_acid_hydroxylase"/>
</dbReference>
<feature type="domain" description="Fatty acid hydroxylase" evidence="8">
    <location>
        <begin position="82"/>
        <end position="214"/>
    </location>
</feature>
<comment type="subcellular location">
    <subcellularLocation>
        <location evidence="1">Endomembrane system</location>
        <topology evidence="1">Multi-pass membrane protein</topology>
    </subcellularLocation>
</comment>
<evidence type="ECO:0000256" key="1">
    <source>
        <dbReference type="ARBA" id="ARBA00004127"/>
    </source>
</evidence>
<evidence type="ECO:0000256" key="7">
    <source>
        <dbReference type="SAM" id="Phobius"/>
    </source>
</evidence>
<feature type="transmembrane region" description="Helical" evidence="7">
    <location>
        <begin position="299"/>
        <end position="320"/>
    </location>
</feature>
<feature type="transmembrane region" description="Helical" evidence="7">
    <location>
        <begin position="78"/>
        <end position="95"/>
    </location>
</feature>
<comment type="caution">
    <text evidence="9">The sequence shown here is derived from an EMBL/GenBank/DDBJ whole genome shotgun (WGS) entry which is preliminary data.</text>
</comment>
<gene>
    <name evidence="9" type="ORF">Q0590_27435</name>
</gene>
<keyword evidence="10" id="KW-1185">Reference proteome</keyword>